<protein>
    <submittedName>
        <fullName evidence="1">Uncharacterized protein</fullName>
    </submittedName>
</protein>
<dbReference type="AlphaFoldDB" id="X1IZF2"/>
<reference evidence="1" key="1">
    <citation type="journal article" date="2014" name="Front. Microbiol.">
        <title>High frequency of phylogenetically diverse reductive dehalogenase-homologous genes in deep subseafloor sedimentary metagenomes.</title>
        <authorList>
            <person name="Kawai M."/>
            <person name="Futagami T."/>
            <person name="Toyoda A."/>
            <person name="Takaki Y."/>
            <person name="Nishi S."/>
            <person name="Hori S."/>
            <person name="Arai W."/>
            <person name="Tsubouchi T."/>
            <person name="Morono Y."/>
            <person name="Uchiyama I."/>
            <person name="Ito T."/>
            <person name="Fujiyama A."/>
            <person name="Inagaki F."/>
            <person name="Takami H."/>
        </authorList>
    </citation>
    <scope>NUCLEOTIDE SEQUENCE</scope>
    <source>
        <strain evidence="1">Expedition CK06-06</strain>
    </source>
</reference>
<proteinExistence type="predicted"/>
<sequence>MNISLYYEGVMGLFLGKKAHHKCAGEEANEKARNKRLNAVAKIILKRVDKIDSTTRLKRKLLMGAEDFFEATKEKNISTKKLLYVLLWFCGSLLGFEYNGRVSAITHSLFYWQNKNQYITSNIIEGKDDMQEYKDKKYIFNIRKKIVKNLKAEGLTYYKIALIFNTTEYQVKKMINEI</sequence>
<organism evidence="1">
    <name type="scientific">marine sediment metagenome</name>
    <dbReference type="NCBI Taxonomy" id="412755"/>
    <lineage>
        <taxon>unclassified sequences</taxon>
        <taxon>metagenomes</taxon>
        <taxon>ecological metagenomes</taxon>
    </lineage>
</organism>
<accession>X1IZF2</accession>
<dbReference type="EMBL" id="BARU01027490">
    <property type="protein sequence ID" value="GAH74630.1"/>
    <property type="molecule type" value="Genomic_DNA"/>
</dbReference>
<evidence type="ECO:0000313" key="1">
    <source>
        <dbReference type="EMBL" id="GAH74630.1"/>
    </source>
</evidence>
<comment type="caution">
    <text evidence="1">The sequence shown here is derived from an EMBL/GenBank/DDBJ whole genome shotgun (WGS) entry which is preliminary data.</text>
</comment>
<name>X1IZF2_9ZZZZ</name>
<gene>
    <name evidence="1" type="ORF">S03H2_43999</name>
</gene>